<evidence type="ECO:0000256" key="6">
    <source>
        <dbReference type="SAM" id="MobiDB-lite"/>
    </source>
</evidence>
<protein>
    <recommendedName>
        <fullName evidence="8">Rhodopsin domain-containing protein</fullName>
    </recommendedName>
</protein>
<keyword evidence="2 7" id="KW-0812">Transmembrane</keyword>
<gene>
    <name evidence="9" type="ORF">N7G274_002421</name>
</gene>
<feature type="transmembrane region" description="Helical" evidence="7">
    <location>
        <begin position="36"/>
        <end position="57"/>
    </location>
</feature>
<dbReference type="EMBL" id="JBEFKJ010000007">
    <property type="protein sequence ID" value="KAL2045338.1"/>
    <property type="molecule type" value="Genomic_DNA"/>
</dbReference>
<evidence type="ECO:0000313" key="10">
    <source>
        <dbReference type="Proteomes" id="UP001590950"/>
    </source>
</evidence>
<comment type="caution">
    <text evidence="9">The sequence shown here is derived from an EMBL/GenBank/DDBJ whole genome shotgun (WGS) entry which is preliminary data.</text>
</comment>
<evidence type="ECO:0000256" key="7">
    <source>
        <dbReference type="SAM" id="Phobius"/>
    </source>
</evidence>
<evidence type="ECO:0000256" key="1">
    <source>
        <dbReference type="ARBA" id="ARBA00004141"/>
    </source>
</evidence>
<accession>A0ABR4APJ1</accession>
<dbReference type="InterPro" id="IPR052337">
    <property type="entry name" value="SAT4-like"/>
</dbReference>
<feature type="transmembrane region" description="Helical" evidence="7">
    <location>
        <begin position="234"/>
        <end position="254"/>
    </location>
</feature>
<dbReference type="Proteomes" id="UP001590950">
    <property type="component" value="Unassembled WGS sequence"/>
</dbReference>
<proteinExistence type="inferred from homology"/>
<evidence type="ECO:0000313" key="9">
    <source>
        <dbReference type="EMBL" id="KAL2045338.1"/>
    </source>
</evidence>
<feature type="region of interest" description="Disordered" evidence="6">
    <location>
        <begin position="373"/>
        <end position="392"/>
    </location>
</feature>
<evidence type="ECO:0000256" key="2">
    <source>
        <dbReference type="ARBA" id="ARBA00022692"/>
    </source>
</evidence>
<organism evidence="9 10">
    <name type="scientific">Stereocaulon virgatum</name>
    <dbReference type="NCBI Taxonomy" id="373712"/>
    <lineage>
        <taxon>Eukaryota</taxon>
        <taxon>Fungi</taxon>
        <taxon>Dikarya</taxon>
        <taxon>Ascomycota</taxon>
        <taxon>Pezizomycotina</taxon>
        <taxon>Lecanoromycetes</taxon>
        <taxon>OSLEUM clade</taxon>
        <taxon>Lecanoromycetidae</taxon>
        <taxon>Lecanorales</taxon>
        <taxon>Lecanorineae</taxon>
        <taxon>Stereocaulaceae</taxon>
        <taxon>Stereocaulon</taxon>
    </lineage>
</organism>
<evidence type="ECO:0000256" key="5">
    <source>
        <dbReference type="ARBA" id="ARBA00038359"/>
    </source>
</evidence>
<evidence type="ECO:0000256" key="4">
    <source>
        <dbReference type="ARBA" id="ARBA00023136"/>
    </source>
</evidence>
<keyword evidence="10" id="KW-1185">Reference proteome</keyword>
<feature type="region of interest" description="Disordered" evidence="6">
    <location>
        <begin position="1"/>
        <end position="21"/>
    </location>
</feature>
<keyword evidence="4 7" id="KW-0472">Membrane</keyword>
<feature type="compositionally biased region" description="Basic and acidic residues" evidence="6">
    <location>
        <begin position="373"/>
        <end position="386"/>
    </location>
</feature>
<name>A0ABR4APJ1_9LECA</name>
<feature type="domain" description="Rhodopsin" evidence="8">
    <location>
        <begin position="54"/>
        <end position="296"/>
    </location>
</feature>
<feature type="transmembrane region" description="Helical" evidence="7">
    <location>
        <begin position="116"/>
        <end position="138"/>
    </location>
</feature>
<dbReference type="InterPro" id="IPR049326">
    <property type="entry name" value="Rhodopsin_dom_fungi"/>
</dbReference>
<feature type="transmembrane region" description="Helical" evidence="7">
    <location>
        <begin position="69"/>
        <end position="91"/>
    </location>
</feature>
<feature type="transmembrane region" description="Helical" evidence="7">
    <location>
        <begin position="193"/>
        <end position="222"/>
    </location>
</feature>
<keyword evidence="3 7" id="KW-1133">Transmembrane helix</keyword>
<evidence type="ECO:0000256" key="3">
    <source>
        <dbReference type="ARBA" id="ARBA00022989"/>
    </source>
</evidence>
<dbReference type="PANTHER" id="PTHR33048">
    <property type="entry name" value="PTH11-LIKE INTEGRAL MEMBRANE PROTEIN (AFU_ORTHOLOGUE AFUA_5G11245)"/>
    <property type="match status" value="1"/>
</dbReference>
<comment type="similarity">
    <text evidence="5">Belongs to the SAT4 family.</text>
</comment>
<evidence type="ECO:0000259" key="8">
    <source>
        <dbReference type="Pfam" id="PF20684"/>
    </source>
</evidence>
<reference evidence="9 10" key="1">
    <citation type="submission" date="2024-09" db="EMBL/GenBank/DDBJ databases">
        <title>Rethinking Asexuality: The Enigmatic Case of Functional Sexual Genes in Lepraria (Stereocaulaceae).</title>
        <authorList>
            <person name="Doellman M."/>
            <person name="Sun Y."/>
            <person name="Barcenas-Pena A."/>
            <person name="Lumbsch H.T."/>
            <person name="Grewe F."/>
        </authorList>
    </citation>
    <scope>NUCLEOTIDE SEQUENCE [LARGE SCALE GENOMIC DNA]</scope>
    <source>
        <strain evidence="9 10">Mercado 3170</strain>
    </source>
</reference>
<comment type="subcellular location">
    <subcellularLocation>
        <location evidence="1">Membrane</location>
        <topology evidence="1">Multi-pass membrane protein</topology>
    </subcellularLocation>
</comment>
<sequence length="392" mass="43839">MSAMDFAGMDPNKTPSGPPPPGVIPNFIDPPTNAHIAFIVTTVMLPLTLAFVSLRVYSNLWISHKFAKSDYTCIIATLASISFSAVLYWTISQHTFGLHIWDVPISRNSNSSIQNYMVLSIFYGSTIFLAKLSILLLYLEIFAIKKQARITVTIGLTIIAAQCLATIIGNSVLCVPKPGESWLRHTSTYKCKVTATLFGVFMGAVSVFSDIYVIYIPLPLIWQLHLATRKKVGVSLIFITGLFALVASIIALIYRIRQYTEQDNTWYGGYTFMLNVVEINVSIICSCMPSYASLLRHHLPTLQNLRYRLRSKLYGPHKQYSSTSELNNFERVDSDLKADQLNLTLGSAVRGGKFLQTQQREWPLMIIEEGGRQRENTSDRVCREGGMEGSIA</sequence>
<dbReference type="Pfam" id="PF20684">
    <property type="entry name" value="Fung_rhodopsin"/>
    <property type="match status" value="1"/>
</dbReference>
<dbReference type="PANTHER" id="PTHR33048:SF158">
    <property type="entry name" value="MEMBRANE PROTEIN PTH11-LIKE, PUTATIVE-RELATED"/>
    <property type="match status" value="1"/>
</dbReference>
<feature type="transmembrane region" description="Helical" evidence="7">
    <location>
        <begin position="150"/>
        <end position="173"/>
    </location>
</feature>